<organism evidence="1 2">
    <name type="scientific">Chitinophaga costaii</name>
    <dbReference type="NCBI Taxonomy" id="1335309"/>
    <lineage>
        <taxon>Bacteria</taxon>
        <taxon>Pseudomonadati</taxon>
        <taxon>Bacteroidota</taxon>
        <taxon>Chitinophagia</taxon>
        <taxon>Chitinophagales</taxon>
        <taxon>Chitinophagaceae</taxon>
        <taxon>Chitinophaga</taxon>
    </lineage>
</organism>
<dbReference type="RefSeq" id="WP_205686010.1">
    <property type="nucleotide sequence ID" value="NZ_FMAR01000001.1"/>
</dbReference>
<dbReference type="SUPFAM" id="SSF51445">
    <property type="entry name" value="(Trans)glycosidases"/>
    <property type="match status" value="1"/>
</dbReference>
<keyword evidence="2" id="KW-1185">Reference proteome</keyword>
<dbReference type="AlphaFoldDB" id="A0A1C3YSI3"/>
<dbReference type="InterPro" id="IPR017853">
    <property type="entry name" value="GH"/>
</dbReference>
<name>A0A1C3YSI3_9BACT</name>
<dbReference type="Proteomes" id="UP000242818">
    <property type="component" value="Unassembled WGS sequence"/>
</dbReference>
<reference evidence="1 2" key="1">
    <citation type="submission" date="2016-08" db="EMBL/GenBank/DDBJ databases">
        <authorList>
            <person name="Seilhamer J.J."/>
        </authorList>
    </citation>
    <scope>NUCLEOTIDE SEQUENCE [LARGE SCALE GENOMIC DNA]</scope>
    <source>
        <strain evidence="1 2">A37T2</strain>
    </source>
</reference>
<accession>A0A1C3YSI3</accession>
<evidence type="ECO:0000313" key="1">
    <source>
        <dbReference type="EMBL" id="SCB73056.1"/>
    </source>
</evidence>
<gene>
    <name evidence="1" type="ORF">GA0116948_10186</name>
</gene>
<dbReference type="EMBL" id="FMAR01000001">
    <property type="protein sequence ID" value="SCB73056.1"/>
    <property type="molecule type" value="Genomic_DNA"/>
</dbReference>
<protein>
    <submittedName>
        <fullName evidence="1">Uncharacterized protein</fullName>
    </submittedName>
</protein>
<dbReference type="STRING" id="1335309.GA0116948_10186"/>
<sequence>MTKLQVPKATKYGLLLISLIQSHTSKGSEITINNTKEYKVEQLKNANNMNYRGVVYDVGLQFSPGPFSVDPFSPEQVKHDMKVISKELHANSVRIEGEEIQRLVVATEAAHEAGLKVLFNPWKMNADAEETIKYMAQAAVAAEKLRKKGVDLVFVAGCEYTIFSQGAFPGETFNDRVMFMVTNGGVPGHGPEKTRAMDDANKKLNEILAKICKGVRANFNGKITYSSGTWEEVNWDLFDIVGIDYYRRGETEEEYLRKLEQYRSDKPLLVMEVGSCAYEGAAVKGDGGFAVFQGVNPDGTIIYQDGIIPVRSEKEQADYVETQVNILSKSGIEGVFVYVFAFPIMPFSEEKGKDMDMTSYALVKTYPKHDPRFQKLPNWEYKEAFHRLADLYGKMAEAQN</sequence>
<proteinExistence type="predicted"/>
<dbReference type="Gene3D" id="3.20.20.80">
    <property type="entry name" value="Glycosidases"/>
    <property type="match status" value="1"/>
</dbReference>
<evidence type="ECO:0000313" key="2">
    <source>
        <dbReference type="Proteomes" id="UP000242818"/>
    </source>
</evidence>